<keyword evidence="4 5" id="KW-0067">ATP-binding</keyword>
<dbReference type="SUPFAM" id="SSF56112">
    <property type="entry name" value="Protein kinase-like (PK-like)"/>
    <property type="match status" value="1"/>
</dbReference>
<name>A0A9D1JC06_9FIRM</name>
<keyword evidence="7" id="KW-0472">Membrane</keyword>
<dbReference type="PANTHER" id="PTHR24348:SF22">
    <property type="entry name" value="NON-SPECIFIC SERINE_THREONINE PROTEIN KINASE"/>
    <property type="match status" value="1"/>
</dbReference>
<reference evidence="9" key="1">
    <citation type="submission" date="2020-10" db="EMBL/GenBank/DDBJ databases">
        <authorList>
            <person name="Gilroy R."/>
        </authorList>
    </citation>
    <scope>NUCLEOTIDE SEQUENCE</scope>
    <source>
        <strain evidence="9">ChiW13-3771</strain>
    </source>
</reference>
<evidence type="ECO:0000256" key="7">
    <source>
        <dbReference type="SAM" id="Phobius"/>
    </source>
</evidence>
<protein>
    <submittedName>
        <fullName evidence="9">Protein kinase</fullName>
    </submittedName>
</protein>
<dbReference type="Pfam" id="PF00069">
    <property type="entry name" value="Pkinase"/>
    <property type="match status" value="1"/>
</dbReference>
<dbReference type="GO" id="GO:0005524">
    <property type="term" value="F:ATP binding"/>
    <property type="evidence" value="ECO:0007669"/>
    <property type="project" value="UniProtKB-UniRule"/>
</dbReference>
<dbReference type="Gene3D" id="1.10.510.10">
    <property type="entry name" value="Transferase(Phosphotransferase) domain 1"/>
    <property type="match status" value="1"/>
</dbReference>
<dbReference type="EMBL" id="DVHN01000006">
    <property type="protein sequence ID" value="HIR87482.1"/>
    <property type="molecule type" value="Genomic_DNA"/>
</dbReference>
<accession>A0A9D1JC06</accession>
<evidence type="ECO:0000256" key="5">
    <source>
        <dbReference type="PROSITE-ProRule" id="PRU10141"/>
    </source>
</evidence>
<evidence type="ECO:0000256" key="4">
    <source>
        <dbReference type="ARBA" id="ARBA00022840"/>
    </source>
</evidence>
<sequence length="613" mass="68061">MNLMKGLPNRLKGYGELWSSWHIGEEIGEGFGSKVYILTNKNGEVSVLKAISSAFGADDEKREETIEQLLQKLEALKECPGAIPIEDYEVRVVRDYTQQIAGYDILLRMKRMYSLQRVMDETIYLDEAEVIEMALEIASILKEAHAKGIIHGNIKPSNIFIQKGPDNMPVYYLADFASNKIRGYREGNLIGATYCSPESATLGVEEEASDDFYSLGLVIYQLLNKNEIPFIEESDLDLGAAVKRRMAGAALPELNGLHSDIDEVMMRCCSYKKQYRYHNANGILGDLQECQKQLGKRKNPKYSLKLERTQEQKKAFQKMCMKCVAGAAAIFIVGIGISFGVSYLKSRPVSVTPESSSAAVVSSKPATTPASSEMVEVSTPASTPASSESASVPVVPAKTKEEVIQMMLASEGTWCQGNYVTPEGIPLANNGIGFVDLDQDGTPEFIHGYAVEPLVGVPVGYWKRYDVYSIKTSQLEYIGSIKTLDIKQNTQTGQIVFFNNGYVEGKNENNVFSSCLEGEASSFVNGKIENTKLFEQRTSREATSTQEMIQYFIYENGLPREVTAQEYELAVNEYNALLQPASIPISYMDWDPNWAVETKTTALTQVYDPVISQ</sequence>
<evidence type="ECO:0000259" key="8">
    <source>
        <dbReference type="PROSITE" id="PS50011"/>
    </source>
</evidence>
<evidence type="ECO:0000313" key="9">
    <source>
        <dbReference type="EMBL" id="HIR87482.1"/>
    </source>
</evidence>
<feature type="compositionally biased region" description="Low complexity" evidence="6">
    <location>
        <begin position="376"/>
        <end position="392"/>
    </location>
</feature>
<keyword evidence="7" id="KW-1133">Transmembrane helix</keyword>
<feature type="region of interest" description="Disordered" evidence="6">
    <location>
        <begin position="354"/>
        <end position="392"/>
    </location>
</feature>
<dbReference type="InterPro" id="IPR017441">
    <property type="entry name" value="Protein_kinase_ATP_BS"/>
</dbReference>
<feature type="binding site" evidence="5">
    <location>
        <position position="49"/>
    </location>
    <ligand>
        <name>ATP</name>
        <dbReference type="ChEBI" id="CHEBI:30616"/>
    </ligand>
</feature>
<gene>
    <name evidence="9" type="ORF">IAC96_00885</name>
</gene>
<dbReference type="PROSITE" id="PS00107">
    <property type="entry name" value="PROTEIN_KINASE_ATP"/>
    <property type="match status" value="1"/>
</dbReference>
<keyword evidence="7" id="KW-0812">Transmembrane</keyword>
<dbReference type="PANTHER" id="PTHR24348">
    <property type="entry name" value="SERINE/THREONINE-PROTEIN KINASE UNC-51-RELATED"/>
    <property type="match status" value="1"/>
</dbReference>
<dbReference type="Proteomes" id="UP000824201">
    <property type="component" value="Unassembled WGS sequence"/>
</dbReference>
<dbReference type="SMART" id="SM00220">
    <property type="entry name" value="S_TKc"/>
    <property type="match status" value="1"/>
</dbReference>
<dbReference type="InterPro" id="IPR011009">
    <property type="entry name" value="Kinase-like_dom_sf"/>
</dbReference>
<feature type="compositionally biased region" description="Low complexity" evidence="6">
    <location>
        <begin position="354"/>
        <end position="368"/>
    </location>
</feature>
<feature type="transmembrane region" description="Helical" evidence="7">
    <location>
        <begin position="323"/>
        <end position="344"/>
    </location>
</feature>
<feature type="domain" description="Protein kinase" evidence="8">
    <location>
        <begin position="21"/>
        <end position="294"/>
    </location>
</feature>
<evidence type="ECO:0000256" key="6">
    <source>
        <dbReference type="SAM" id="MobiDB-lite"/>
    </source>
</evidence>
<dbReference type="GO" id="GO:0016020">
    <property type="term" value="C:membrane"/>
    <property type="evidence" value="ECO:0007669"/>
    <property type="project" value="TreeGrafter"/>
</dbReference>
<dbReference type="GO" id="GO:0000407">
    <property type="term" value="C:phagophore assembly site"/>
    <property type="evidence" value="ECO:0007669"/>
    <property type="project" value="TreeGrafter"/>
</dbReference>
<dbReference type="GO" id="GO:0005776">
    <property type="term" value="C:autophagosome"/>
    <property type="evidence" value="ECO:0007669"/>
    <property type="project" value="TreeGrafter"/>
</dbReference>
<evidence type="ECO:0000256" key="1">
    <source>
        <dbReference type="ARBA" id="ARBA00022679"/>
    </source>
</evidence>
<dbReference type="PROSITE" id="PS50011">
    <property type="entry name" value="PROTEIN_KINASE_DOM"/>
    <property type="match status" value="1"/>
</dbReference>
<dbReference type="InterPro" id="IPR045269">
    <property type="entry name" value="Atg1-like"/>
</dbReference>
<keyword evidence="3 9" id="KW-0418">Kinase</keyword>
<comment type="caution">
    <text evidence="9">The sequence shown here is derived from an EMBL/GenBank/DDBJ whole genome shotgun (WGS) entry which is preliminary data.</text>
</comment>
<keyword evidence="1" id="KW-0808">Transferase</keyword>
<dbReference type="AlphaFoldDB" id="A0A9D1JC06"/>
<keyword evidence="2 5" id="KW-0547">Nucleotide-binding</keyword>
<reference evidence="9" key="2">
    <citation type="journal article" date="2021" name="PeerJ">
        <title>Extensive microbial diversity within the chicken gut microbiome revealed by metagenomics and culture.</title>
        <authorList>
            <person name="Gilroy R."/>
            <person name="Ravi A."/>
            <person name="Getino M."/>
            <person name="Pursley I."/>
            <person name="Horton D.L."/>
            <person name="Alikhan N.F."/>
            <person name="Baker D."/>
            <person name="Gharbi K."/>
            <person name="Hall N."/>
            <person name="Watson M."/>
            <person name="Adriaenssens E.M."/>
            <person name="Foster-Nyarko E."/>
            <person name="Jarju S."/>
            <person name="Secka A."/>
            <person name="Antonio M."/>
            <person name="Oren A."/>
            <person name="Chaudhuri R.R."/>
            <person name="La Ragione R."/>
            <person name="Hildebrand F."/>
            <person name="Pallen M.J."/>
        </authorList>
    </citation>
    <scope>NUCLEOTIDE SEQUENCE</scope>
    <source>
        <strain evidence="9">ChiW13-3771</strain>
    </source>
</reference>
<dbReference type="GO" id="GO:0005829">
    <property type="term" value="C:cytosol"/>
    <property type="evidence" value="ECO:0007669"/>
    <property type="project" value="TreeGrafter"/>
</dbReference>
<dbReference type="GO" id="GO:0004674">
    <property type="term" value="F:protein serine/threonine kinase activity"/>
    <property type="evidence" value="ECO:0007669"/>
    <property type="project" value="InterPro"/>
</dbReference>
<evidence type="ECO:0000313" key="10">
    <source>
        <dbReference type="Proteomes" id="UP000824201"/>
    </source>
</evidence>
<proteinExistence type="predicted"/>
<evidence type="ECO:0000256" key="3">
    <source>
        <dbReference type="ARBA" id="ARBA00022777"/>
    </source>
</evidence>
<dbReference type="InterPro" id="IPR000719">
    <property type="entry name" value="Prot_kinase_dom"/>
</dbReference>
<evidence type="ECO:0000256" key="2">
    <source>
        <dbReference type="ARBA" id="ARBA00022741"/>
    </source>
</evidence>
<organism evidence="9 10">
    <name type="scientific">Candidatus Fimimorpha faecalis</name>
    <dbReference type="NCBI Taxonomy" id="2840824"/>
    <lineage>
        <taxon>Bacteria</taxon>
        <taxon>Bacillati</taxon>
        <taxon>Bacillota</taxon>
        <taxon>Clostridia</taxon>
        <taxon>Eubacteriales</taxon>
        <taxon>Candidatus Fimimorpha</taxon>
    </lineage>
</organism>